<proteinExistence type="inferred from homology"/>
<sequence length="87" mass="10052">MKDLSNTRYFKVQTEPELQVEDVLNEVYGAMTEKGYNPVNQIVGYIMSGDPTYITSHKNARSLIMKVERDELVEALLKSYIKNNHLE</sequence>
<dbReference type="HAMAP" id="MF_01507">
    <property type="entry name" value="UPF0297"/>
    <property type="match status" value="1"/>
</dbReference>
<dbReference type="InterPro" id="IPR009309">
    <property type="entry name" value="IreB"/>
</dbReference>
<evidence type="ECO:0000313" key="3">
    <source>
        <dbReference type="EMBL" id="MBU9738350.1"/>
    </source>
</evidence>
<dbReference type="PIRSF" id="PIRSF037258">
    <property type="entry name" value="DUF965_bac"/>
    <property type="match status" value="1"/>
</dbReference>
<organism evidence="3 4">
    <name type="scientific">Diplocloster agilis</name>
    <dbReference type="NCBI Taxonomy" id="2850323"/>
    <lineage>
        <taxon>Bacteria</taxon>
        <taxon>Bacillati</taxon>
        <taxon>Bacillota</taxon>
        <taxon>Clostridia</taxon>
        <taxon>Lachnospirales</taxon>
        <taxon>Lachnospiraceae</taxon>
        <taxon>Diplocloster</taxon>
    </lineage>
</organism>
<dbReference type="Proteomes" id="UP000712157">
    <property type="component" value="Unassembled WGS sequence"/>
</dbReference>
<reference evidence="3" key="1">
    <citation type="submission" date="2021-06" db="EMBL/GenBank/DDBJ databases">
        <title>Description of novel taxa of the family Lachnospiraceae.</title>
        <authorList>
            <person name="Chaplin A.V."/>
            <person name="Sokolova S.R."/>
            <person name="Pikina A.P."/>
            <person name="Korzhanova M."/>
            <person name="Belova V."/>
            <person name="Korostin D."/>
            <person name="Efimov B.A."/>
        </authorList>
    </citation>
    <scope>NUCLEOTIDE SEQUENCE</scope>
    <source>
        <strain evidence="3">ASD5720</strain>
    </source>
</reference>
<dbReference type="EMBL" id="JAHQCW010000033">
    <property type="protein sequence ID" value="MBU9738350.1"/>
    <property type="molecule type" value="Genomic_DNA"/>
</dbReference>
<keyword evidence="4" id="KW-1185">Reference proteome</keyword>
<name>A0A949JZZ9_9FIRM</name>
<dbReference type="Pfam" id="PF06135">
    <property type="entry name" value="IreB"/>
    <property type="match status" value="1"/>
</dbReference>
<dbReference type="NCBIfam" id="NF003997">
    <property type="entry name" value="PRK05473.1"/>
    <property type="match status" value="1"/>
</dbReference>
<gene>
    <name evidence="3" type="ORF">KTH89_17540</name>
</gene>
<protein>
    <recommendedName>
        <fullName evidence="2">UPF0297 protein KTH89_17540</fullName>
    </recommendedName>
</protein>
<comment type="similarity">
    <text evidence="1 2">Belongs to the UPF0297 family.</text>
</comment>
<dbReference type="PANTHER" id="PTHR40067:SF1">
    <property type="entry name" value="UPF0297 PROTEIN YRZL"/>
    <property type="match status" value="1"/>
</dbReference>
<comment type="caution">
    <text evidence="3">The sequence shown here is derived from an EMBL/GenBank/DDBJ whole genome shotgun (WGS) entry which is preliminary data.</text>
</comment>
<dbReference type="AlphaFoldDB" id="A0A949JZZ9"/>
<evidence type="ECO:0000256" key="2">
    <source>
        <dbReference type="HAMAP-Rule" id="MF_01507"/>
    </source>
</evidence>
<dbReference type="RefSeq" id="WP_158344670.1">
    <property type="nucleotide sequence ID" value="NZ_JAHQCW010000033.1"/>
</dbReference>
<accession>A0A949JZZ9</accession>
<dbReference type="PANTHER" id="PTHR40067">
    <property type="entry name" value="UPF0297 PROTEIN YRZL"/>
    <property type="match status" value="1"/>
</dbReference>
<evidence type="ECO:0000256" key="1">
    <source>
        <dbReference type="ARBA" id="ARBA00010888"/>
    </source>
</evidence>
<evidence type="ECO:0000313" key="4">
    <source>
        <dbReference type="Proteomes" id="UP000712157"/>
    </source>
</evidence>